<dbReference type="InterPro" id="IPR025559">
    <property type="entry name" value="Eis_dom"/>
</dbReference>
<evidence type="ECO:0000259" key="2">
    <source>
        <dbReference type="Pfam" id="PF17668"/>
    </source>
</evidence>
<feature type="domain" description="Eis-like acetyltransferase" evidence="2">
    <location>
        <begin position="189"/>
        <end position="305"/>
    </location>
</feature>
<dbReference type="InterPro" id="IPR016181">
    <property type="entry name" value="Acyl_CoA_acyltransferase"/>
</dbReference>
<dbReference type="PANTHER" id="PTHR37817">
    <property type="entry name" value="N-ACETYLTRANSFERASE EIS"/>
    <property type="match status" value="1"/>
</dbReference>
<feature type="domain" description="Enhanced intracellular survival protein" evidence="1">
    <location>
        <begin position="309"/>
        <end position="409"/>
    </location>
</feature>
<gene>
    <name evidence="3" type="ORF">K3U94_22010</name>
</gene>
<dbReference type="InterPro" id="IPR041380">
    <property type="entry name" value="Acetyltransf_17"/>
</dbReference>
<sequence length="412" mass="45747">MSTTDNNIRIRLATEDDWLAVYQNQARIYGTSADTHDIEAWKRRVKVGDVLVAEDISDPQHPFLVGTSLYYRLNLTVPGGATLDAAWLAMVTVAATHQGRGIWQQISLQGFGILQERGYPILCGVPTQPPAYEIMGAGVASYYRKHHIDARSAELREMPARNRAREVTAEEAGHLLPALFDRWCATKHGELSRDAAWWADFLEDRTSQRDNASPLNFVIHPDGFMTYRVLGAPAHAFRPPFGTVVIQDFCPITDEAHTELLSTLSGFEIFDNIDIRVPVDDPLPLKLKDQAAAQTTRLTDFLWIRIMKVPEVLGARSYSADADLTLEVADPLAAAGGRFRLQVRDGIGKCTPHDGPADVRLGLGELGTIYMGAHRAADLHRAQRITELRDGALRELDAAFCTERVPYCSTLF</sequence>
<evidence type="ECO:0000313" key="3">
    <source>
        <dbReference type="EMBL" id="QZA07564.1"/>
    </source>
</evidence>
<name>A0A9X7ZF23_9MYCO</name>
<proteinExistence type="predicted"/>
<dbReference type="Proteomes" id="UP000825008">
    <property type="component" value="Chromosome"/>
</dbReference>
<dbReference type="Gene3D" id="3.40.630.30">
    <property type="match status" value="2"/>
</dbReference>
<dbReference type="InterPro" id="IPR036527">
    <property type="entry name" value="SCP2_sterol-bd_dom_sf"/>
</dbReference>
<evidence type="ECO:0000313" key="4">
    <source>
        <dbReference type="Proteomes" id="UP000825008"/>
    </source>
</evidence>
<dbReference type="SUPFAM" id="SSF55729">
    <property type="entry name" value="Acyl-CoA N-acyltransferases (Nat)"/>
    <property type="match status" value="1"/>
</dbReference>
<dbReference type="SUPFAM" id="SSF55718">
    <property type="entry name" value="SCP-like"/>
    <property type="match status" value="1"/>
</dbReference>
<dbReference type="Pfam" id="PF13527">
    <property type="entry name" value="Acetyltransf_9"/>
    <property type="match status" value="1"/>
</dbReference>
<dbReference type="GO" id="GO:0034069">
    <property type="term" value="F:aminoglycoside N-acetyltransferase activity"/>
    <property type="evidence" value="ECO:0007669"/>
    <property type="project" value="TreeGrafter"/>
</dbReference>
<dbReference type="Pfam" id="PF17668">
    <property type="entry name" value="Acetyltransf_17"/>
    <property type="match status" value="1"/>
</dbReference>
<dbReference type="Pfam" id="PF13530">
    <property type="entry name" value="SCP2_2"/>
    <property type="match status" value="1"/>
</dbReference>
<protein>
    <submittedName>
        <fullName evidence="3">GNAT family N-acetyltransferase</fullName>
    </submittedName>
</protein>
<dbReference type="PANTHER" id="PTHR37817:SF1">
    <property type="entry name" value="N-ACETYLTRANSFERASE EIS"/>
    <property type="match status" value="1"/>
</dbReference>
<evidence type="ECO:0000259" key="1">
    <source>
        <dbReference type="Pfam" id="PF13530"/>
    </source>
</evidence>
<dbReference type="Gene3D" id="3.30.1050.10">
    <property type="entry name" value="SCP2 sterol-binding domain"/>
    <property type="match status" value="1"/>
</dbReference>
<dbReference type="RefSeq" id="WP_220695028.1">
    <property type="nucleotide sequence ID" value="NZ_CP080997.1"/>
</dbReference>
<dbReference type="EMBL" id="CP080997">
    <property type="protein sequence ID" value="QZA07564.1"/>
    <property type="molecule type" value="Genomic_DNA"/>
</dbReference>
<dbReference type="InterPro" id="IPR051554">
    <property type="entry name" value="Acetyltransferase_Eis"/>
</dbReference>
<organism evidence="3 4">
    <name type="scientific">Mycolicibacter heraklionensis</name>
    <dbReference type="NCBI Taxonomy" id="512402"/>
    <lineage>
        <taxon>Bacteria</taxon>
        <taxon>Bacillati</taxon>
        <taxon>Actinomycetota</taxon>
        <taxon>Actinomycetes</taxon>
        <taxon>Mycobacteriales</taxon>
        <taxon>Mycobacteriaceae</taxon>
        <taxon>Mycolicibacter</taxon>
    </lineage>
</organism>
<dbReference type="GO" id="GO:0030649">
    <property type="term" value="P:aminoglycoside antibiotic catabolic process"/>
    <property type="evidence" value="ECO:0007669"/>
    <property type="project" value="TreeGrafter"/>
</dbReference>
<reference evidence="3" key="1">
    <citation type="submission" date="2021-08" db="EMBL/GenBank/DDBJ databases">
        <title>Whole genome sequencing of non-tuberculosis mycobacteria type-strains.</title>
        <authorList>
            <person name="Igarashi Y."/>
            <person name="Osugi A."/>
            <person name="Mitarai S."/>
        </authorList>
    </citation>
    <scope>NUCLEOTIDE SEQUENCE</scope>
    <source>
        <strain evidence="3">JCM 30995</strain>
    </source>
</reference>
<dbReference type="AlphaFoldDB" id="A0A9X7ZF23"/>
<accession>A0A9X7ZF23</accession>
<dbReference type="KEGG" id="mher:K3U94_22010"/>